<dbReference type="Proteomes" id="UP000027931">
    <property type="component" value="Unassembled WGS sequence"/>
</dbReference>
<accession>A0A074LTD1</accession>
<keyword evidence="2" id="KW-1185">Reference proteome</keyword>
<dbReference type="AlphaFoldDB" id="A0A074LTD1"/>
<dbReference type="RefSeq" id="WP_038085424.1">
    <property type="nucleotide sequence ID" value="NZ_JMIR01000005.1"/>
</dbReference>
<evidence type="ECO:0000313" key="2">
    <source>
        <dbReference type="Proteomes" id="UP000027931"/>
    </source>
</evidence>
<sequence>MISYTVPCYFCKQNFEVFEGSPEYQMVKRNMQARHTCHDCRKKIEMESKKATGLSNELIAMIESDSLEGKLNKYDELKGKGKFDLDPQWLESDRR</sequence>
<organism evidence="1 2">
    <name type="scientific">Tumebacillus flagellatus</name>
    <dbReference type="NCBI Taxonomy" id="1157490"/>
    <lineage>
        <taxon>Bacteria</taxon>
        <taxon>Bacillati</taxon>
        <taxon>Bacillota</taxon>
        <taxon>Bacilli</taxon>
        <taxon>Bacillales</taxon>
        <taxon>Alicyclobacillaceae</taxon>
        <taxon>Tumebacillus</taxon>
    </lineage>
</organism>
<comment type="caution">
    <text evidence="1">The sequence shown here is derived from an EMBL/GenBank/DDBJ whole genome shotgun (WGS) entry which is preliminary data.</text>
</comment>
<protein>
    <recommendedName>
        <fullName evidence="3">DUF2197 domain-containing protein</fullName>
    </recommendedName>
</protein>
<dbReference type="EMBL" id="JMIR01000005">
    <property type="protein sequence ID" value="KEO84299.1"/>
    <property type="molecule type" value="Genomic_DNA"/>
</dbReference>
<evidence type="ECO:0008006" key="3">
    <source>
        <dbReference type="Google" id="ProtNLM"/>
    </source>
</evidence>
<reference evidence="1 2" key="1">
    <citation type="journal article" date="2013" name="Int. J. Syst. Evol. Microbiol.">
        <title>Tumebacillus flagellatus sp. nov., an alpha-amylase/pullulanase-producing bacterium isolated from cassava wastewater.</title>
        <authorList>
            <person name="Wang Q."/>
            <person name="Xie N."/>
            <person name="Qin Y."/>
            <person name="Shen N."/>
            <person name="Zhu J."/>
            <person name="Mi H."/>
            <person name="Huang R."/>
        </authorList>
    </citation>
    <scope>NUCLEOTIDE SEQUENCE [LARGE SCALE GENOMIC DNA]</scope>
    <source>
        <strain evidence="1 2">GST4</strain>
    </source>
</reference>
<evidence type="ECO:0000313" key="1">
    <source>
        <dbReference type="EMBL" id="KEO84299.1"/>
    </source>
</evidence>
<proteinExistence type="predicted"/>
<gene>
    <name evidence="1" type="ORF">EL26_05900</name>
</gene>
<name>A0A074LTD1_9BACL</name>